<dbReference type="InterPro" id="IPR049326">
    <property type="entry name" value="Rhodopsin_dom_fungi"/>
</dbReference>
<dbReference type="EMBL" id="CAOQHR010000003">
    <property type="protein sequence ID" value="CAI6331852.1"/>
    <property type="molecule type" value="Genomic_DNA"/>
</dbReference>
<keyword evidence="3 7" id="KW-1133">Transmembrane helix</keyword>
<evidence type="ECO:0000313" key="10">
    <source>
        <dbReference type="Proteomes" id="UP001152607"/>
    </source>
</evidence>
<comment type="subcellular location">
    <subcellularLocation>
        <location evidence="1">Membrane</location>
        <topology evidence="1">Multi-pass membrane protein</topology>
    </subcellularLocation>
</comment>
<keyword evidence="2 7" id="KW-0812">Transmembrane</keyword>
<feature type="transmembrane region" description="Helical" evidence="7">
    <location>
        <begin position="43"/>
        <end position="64"/>
    </location>
</feature>
<feature type="compositionally biased region" description="Basic and acidic residues" evidence="6">
    <location>
        <begin position="339"/>
        <end position="355"/>
    </location>
</feature>
<protein>
    <recommendedName>
        <fullName evidence="8">Rhodopsin domain-containing protein</fullName>
    </recommendedName>
</protein>
<feature type="transmembrane region" description="Helical" evidence="7">
    <location>
        <begin position="120"/>
        <end position="142"/>
    </location>
</feature>
<feature type="transmembrane region" description="Helical" evidence="7">
    <location>
        <begin position="170"/>
        <end position="194"/>
    </location>
</feature>
<dbReference type="AlphaFoldDB" id="A0A9W4XHH9"/>
<feature type="compositionally biased region" description="Low complexity" evidence="6">
    <location>
        <begin position="284"/>
        <end position="295"/>
    </location>
</feature>
<feature type="transmembrane region" description="Helical" evidence="7">
    <location>
        <begin position="94"/>
        <end position="113"/>
    </location>
</feature>
<accession>A0A9W4XHH9</accession>
<sequence length="373" mass="41845">MASDDRSGELVGVLAFFMAVCTILVVLRCYCKMFIVKAFGSDDYCCIISLIAFLAFCILGFLGIANGTGKKKYLIPDDKYPEGMKWWWSCEPVYMVHTFFLKLSIGIFLLRIAVERAHRIILWIVLIAVELYTVFFCLLFIFQCRPINLVWEIFRGGTGSCIPRSTQIGAFYGFSVISCIADWTFSIIPIFIVYKLQMSRRKKITVAILLGLCAIGSTATIIRIPYVQSLNNEAEFLYATIDIAIWATCEGGIGIATSAAATLRPLLRQVFGESVPGSASNKQSSRNWGGNSRSRLGYIHQTDTNNEIGIPLKDQDNKTARVHSGDEESNRSRSTTGLRDWEHEKEDEWQDDRTAGVEPQFGAIVKTTRITQQ</sequence>
<evidence type="ECO:0000256" key="5">
    <source>
        <dbReference type="ARBA" id="ARBA00038359"/>
    </source>
</evidence>
<evidence type="ECO:0000256" key="7">
    <source>
        <dbReference type="SAM" id="Phobius"/>
    </source>
</evidence>
<dbReference type="GO" id="GO:0016020">
    <property type="term" value="C:membrane"/>
    <property type="evidence" value="ECO:0007669"/>
    <property type="project" value="UniProtKB-SubCell"/>
</dbReference>
<name>A0A9W4XHH9_9PLEO</name>
<proteinExistence type="inferred from homology"/>
<dbReference type="PANTHER" id="PTHR33048:SF96">
    <property type="entry name" value="INTEGRAL MEMBRANE PROTEIN"/>
    <property type="match status" value="1"/>
</dbReference>
<evidence type="ECO:0000256" key="3">
    <source>
        <dbReference type="ARBA" id="ARBA00022989"/>
    </source>
</evidence>
<comment type="similarity">
    <text evidence="5">Belongs to the SAT4 family.</text>
</comment>
<feature type="compositionally biased region" description="Basic and acidic residues" evidence="6">
    <location>
        <begin position="313"/>
        <end position="331"/>
    </location>
</feature>
<reference evidence="9" key="1">
    <citation type="submission" date="2023-01" db="EMBL/GenBank/DDBJ databases">
        <authorList>
            <person name="Van Ghelder C."/>
            <person name="Rancurel C."/>
        </authorList>
    </citation>
    <scope>NUCLEOTIDE SEQUENCE</scope>
    <source>
        <strain evidence="9">CNCM I-4278</strain>
    </source>
</reference>
<evidence type="ECO:0000256" key="1">
    <source>
        <dbReference type="ARBA" id="ARBA00004141"/>
    </source>
</evidence>
<feature type="transmembrane region" description="Helical" evidence="7">
    <location>
        <begin position="236"/>
        <end position="261"/>
    </location>
</feature>
<evidence type="ECO:0000313" key="9">
    <source>
        <dbReference type="EMBL" id="CAI6331852.1"/>
    </source>
</evidence>
<feature type="transmembrane region" description="Helical" evidence="7">
    <location>
        <begin position="206"/>
        <end position="224"/>
    </location>
</feature>
<evidence type="ECO:0000256" key="4">
    <source>
        <dbReference type="ARBA" id="ARBA00023136"/>
    </source>
</evidence>
<keyword evidence="10" id="KW-1185">Reference proteome</keyword>
<feature type="region of interest" description="Disordered" evidence="6">
    <location>
        <begin position="274"/>
        <end position="360"/>
    </location>
</feature>
<evidence type="ECO:0000256" key="6">
    <source>
        <dbReference type="SAM" id="MobiDB-lite"/>
    </source>
</evidence>
<dbReference type="PANTHER" id="PTHR33048">
    <property type="entry name" value="PTH11-LIKE INTEGRAL MEMBRANE PROTEIN (AFU_ORTHOLOGUE AFUA_5G11245)"/>
    <property type="match status" value="1"/>
</dbReference>
<comment type="caution">
    <text evidence="9">The sequence shown here is derived from an EMBL/GenBank/DDBJ whole genome shotgun (WGS) entry which is preliminary data.</text>
</comment>
<feature type="transmembrane region" description="Helical" evidence="7">
    <location>
        <begin position="12"/>
        <end position="31"/>
    </location>
</feature>
<dbReference type="InterPro" id="IPR052337">
    <property type="entry name" value="SAT4-like"/>
</dbReference>
<gene>
    <name evidence="9" type="ORF">PDIGIT_LOCUS4881</name>
</gene>
<keyword evidence="4 7" id="KW-0472">Membrane</keyword>
<dbReference type="Pfam" id="PF20684">
    <property type="entry name" value="Fung_rhodopsin"/>
    <property type="match status" value="1"/>
</dbReference>
<feature type="domain" description="Rhodopsin" evidence="8">
    <location>
        <begin position="27"/>
        <end position="268"/>
    </location>
</feature>
<dbReference type="OrthoDB" id="3923077at2759"/>
<evidence type="ECO:0000259" key="8">
    <source>
        <dbReference type="Pfam" id="PF20684"/>
    </source>
</evidence>
<evidence type="ECO:0000256" key="2">
    <source>
        <dbReference type="ARBA" id="ARBA00022692"/>
    </source>
</evidence>
<dbReference type="Proteomes" id="UP001152607">
    <property type="component" value="Unassembled WGS sequence"/>
</dbReference>
<organism evidence="9 10">
    <name type="scientific">Periconia digitata</name>
    <dbReference type="NCBI Taxonomy" id="1303443"/>
    <lineage>
        <taxon>Eukaryota</taxon>
        <taxon>Fungi</taxon>
        <taxon>Dikarya</taxon>
        <taxon>Ascomycota</taxon>
        <taxon>Pezizomycotina</taxon>
        <taxon>Dothideomycetes</taxon>
        <taxon>Pleosporomycetidae</taxon>
        <taxon>Pleosporales</taxon>
        <taxon>Massarineae</taxon>
        <taxon>Periconiaceae</taxon>
        <taxon>Periconia</taxon>
    </lineage>
</organism>